<feature type="transmembrane region" description="Helical" evidence="1">
    <location>
        <begin position="180"/>
        <end position="200"/>
    </location>
</feature>
<sequence>MAEEESPGSDKVTATAAESMRQRRASMSSEYWLDIASAILLSVAALASSWAGYQSKRWSSVQSSGYNASSTLWVQSSRVATVAYLYRAVDLQVFIEWLNAYKDGNEERARFFEERFRSEFMPAFEAWKATRPLENPAAPSSPFVLPEYRLELSSRASQLEQDASAASVHAQAAGQQGDDYVLSTVIFSAALFFTGIAAHFSKLRVRVVLLGIAGVMVLVGLAELATYPMT</sequence>
<keyword evidence="1" id="KW-1133">Transmembrane helix</keyword>
<proteinExistence type="predicted"/>
<evidence type="ECO:0000256" key="1">
    <source>
        <dbReference type="SAM" id="Phobius"/>
    </source>
</evidence>
<gene>
    <name evidence="2" type="ORF">sS8_5409</name>
</gene>
<dbReference type="EMBL" id="AP017928">
    <property type="protein sequence ID" value="BBA37326.1"/>
    <property type="molecule type" value="Genomic_DNA"/>
</dbReference>
<feature type="transmembrane region" description="Helical" evidence="1">
    <location>
        <begin position="31"/>
        <end position="53"/>
    </location>
</feature>
<keyword evidence="1" id="KW-0812">Transmembrane</keyword>
<dbReference type="Proteomes" id="UP000266313">
    <property type="component" value="Chromosome"/>
</dbReference>
<protein>
    <recommendedName>
        <fullName evidence="4">DUF4337 domain-containing protein</fullName>
    </recommendedName>
</protein>
<dbReference type="AlphaFoldDB" id="A0A250L0N0"/>
<evidence type="ECO:0000313" key="3">
    <source>
        <dbReference type="Proteomes" id="UP000266313"/>
    </source>
</evidence>
<evidence type="ECO:0008006" key="4">
    <source>
        <dbReference type="Google" id="ProtNLM"/>
    </source>
</evidence>
<keyword evidence="3" id="KW-1185">Reference proteome</keyword>
<keyword evidence="1" id="KW-0472">Membrane</keyword>
<dbReference type="KEGG" id="mmai:sS8_5409"/>
<feature type="transmembrane region" description="Helical" evidence="1">
    <location>
        <begin position="207"/>
        <end position="227"/>
    </location>
</feature>
<organism evidence="2 3">
    <name type="scientific">Methylocaldum marinum</name>
    <dbReference type="NCBI Taxonomy" id="1432792"/>
    <lineage>
        <taxon>Bacteria</taxon>
        <taxon>Pseudomonadati</taxon>
        <taxon>Pseudomonadota</taxon>
        <taxon>Gammaproteobacteria</taxon>
        <taxon>Methylococcales</taxon>
        <taxon>Methylococcaceae</taxon>
        <taxon>Methylocaldum</taxon>
    </lineage>
</organism>
<name>A0A250L0N0_9GAMM</name>
<reference evidence="2 3" key="1">
    <citation type="submission" date="2016-12" db="EMBL/GenBank/DDBJ databases">
        <title>Genome sequencing of Methylocaldum marinum.</title>
        <authorList>
            <person name="Takeuchi M."/>
            <person name="Kamagata Y."/>
            <person name="Hiraoka S."/>
            <person name="Oshima K."/>
            <person name="Hattori M."/>
            <person name="Iwasaki W."/>
        </authorList>
    </citation>
    <scope>NUCLEOTIDE SEQUENCE [LARGE SCALE GENOMIC DNA]</scope>
    <source>
        <strain evidence="2 3">S8</strain>
    </source>
</reference>
<evidence type="ECO:0000313" key="2">
    <source>
        <dbReference type="EMBL" id="BBA37326.1"/>
    </source>
</evidence>
<accession>A0A250L0N0</accession>